<feature type="transmembrane region" description="Helical" evidence="1">
    <location>
        <begin position="58"/>
        <end position="81"/>
    </location>
</feature>
<dbReference type="EMBL" id="JARK01001366">
    <property type="protein sequence ID" value="EYC17649.1"/>
    <property type="molecule type" value="Genomic_DNA"/>
</dbReference>
<reference evidence="3" key="1">
    <citation type="journal article" date="2015" name="Nat. Genet.">
        <title>The genome and transcriptome of the zoonotic hookworm Ancylostoma ceylanicum identify infection-specific gene families.</title>
        <authorList>
            <person name="Schwarz E.M."/>
            <person name="Hu Y."/>
            <person name="Antoshechkin I."/>
            <person name="Miller M.M."/>
            <person name="Sternberg P.W."/>
            <person name="Aroian R.V."/>
        </authorList>
    </citation>
    <scope>NUCLEOTIDE SEQUENCE</scope>
    <source>
        <strain evidence="3">HY135</strain>
    </source>
</reference>
<gene>
    <name evidence="2" type="primary">Acey_s0030.g2194</name>
    <name evidence="2" type="ORF">Y032_0030g2194</name>
</gene>
<dbReference type="AlphaFoldDB" id="A0A016UQH1"/>
<keyword evidence="1" id="KW-1133">Transmembrane helix</keyword>
<keyword evidence="1" id="KW-0812">Transmembrane</keyword>
<accession>A0A016UQH1</accession>
<protein>
    <submittedName>
        <fullName evidence="2">Uncharacterized protein</fullName>
    </submittedName>
</protein>
<keyword evidence="3" id="KW-1185">Reference proteome</keyword>
<feature type="transmembrane region" description="Helical" evidence="1">
    <location>
        <begin position="20"/>
        <end position="46"/>
    </location>
</feature>
<keyword evidence="1" id="KW-0472">Membrane</keyword>
<evidence type="ECO:0000313" key="2">
    <source>
        <dbReference type="EMBL" id="EYC17649.1"/>
    </source>
</evidence>
<dbReference type="Proteomes" id="UP000024635">
    <property type="component" value="Unassembled WGS sequence"/>
</dbReference>
<organism evidence="2 3">
    <name type="scientific">Ancylostoma ceylanicum</name>
    <dbReference type="NCBI Taxonomy" id="53326"/>
    <lineage>
        <taxon>Eukaryota</taxon>
        <taxon>Metazoa</taxon>
        <taxon>Ecdysozoa</taxon>
        <taxon>Nematoda</taxon>
        <taxon>Chromadorea</taxon>
        <taxon>Rhabditida</taxon>
        <taxon>Rhabditina</taxon>
        <taxon>Rhabditomorpha</taxon>
        <taxon>Strongyloidea</taxon>
        <taxon>Ancylostomatidae</taxon>
        <taxon>Ancylostomatinae</taxon>
        <taxon>Ancylostoma</taxon>
    </lineage>
</organism>
<evidence type="ECO:0000256" key="1">
    <source>
        <dbReference type="SAM" id="Phobius"/>
    </source>
</evidence>
<sequence length="90" mass="9993">MMSNMYSEGRLYACKDNSVYALAAFNIICDIFQLILHVGYVGPVIITGSWFFEGQDSLGVTIVSTCFLGTWFIGSLVQFLFATNSCLHMC</sequence>
<evidence type="ECO:0000313" key="3">
    <source>
        <dbReference type="Proteomes" id="UP000024635"/>
    </source>
</evidence>
<name>A0A016UQH1_9BILA</name>
<comment type="caution">
    <text evidence="2">The sequence shown here is derived from an EMBL/GenBank/DDBJ whole genome shotgun (WGS) entry which is preliminary data.</text>
</comment>
<proteinExistence type="predicted"/>
<dbReference type="OrthoDB" id="5846501at2759"/>